<organism evidence="2 3">
    <name type="scientific">Octadecabacter antarcticus 307</name>
    <dbReference type="NCBI Taxonomy" id="391626"/>
    <lineage>
        <taxon>Bacteria</taxon>
        <taxon>Pseudomonadati</taxon>
        <taxon>Pseudomonadota</taxon>
        <taxon>Alphaproteobacteria</taxon>
        <taxon>Rhodobacterales</taxon>
        <taxon>Roseobacteraceae</taxon>
        <taxon>Octadecabacter</taxon>
    </lineage>
</organism>
<gene>
    <name evidence="2" type="ORF">OAN307_c47270</name>
</gene>
<dbReference type="EMBL" id="CP003740">
    <property type="protein sequence ID" value="AGI70073.1"/>
    <property type="molecule type" value="Genomic_DNA"/>
</dbReference>
<dbReference type="STRING" id="391626.OAN307_c47270"/>
<accession>M9RE88</accession>
<dbReference type="Proteomes" id="UP000005307">
    <property type="component" value="Chromosome"/>
</dbReference>
<dbReference type="eggNOG" id="COG3264">
    <property type="taxonomic scope" value="Bacteria"/>
</dbReference>
<keyword evidence="1" id="KW-1133">Transmembrane helix</keyword>
<feature type="transmembrane region" description="Helical" evidence="1">
    <location>
        <begin position="29"/>
        <end position="50"/>
    </location>
</feature>
<dbReference type="Gene3D" id="3.30.70.100">
    <property type="match status" value="1"/>
</dbReference>
<dbReference type="HOGENOM" id="CLU_2330997_0_0_5"/>
<dbReference type="SUPFAM" id="SSF82689">
    <property type="entry name" value="Mechanosensitive channel protein MscS (YggB), C-terminal domain"/>
    <property type="match status" value="1"/>
</dbReference>
<dbReference type="InterPro" id="IPR011066">
    <property type="entry name" value="MscS_channel_C_sf"/>
</dbReference>
<dbReference type="GO" id="GO:0016020">
    <property type="term" value="C:membrane"/>
    <property type="evidence" value="ECO:0007669"/>
    <property type="project" value="InterPro"/>
</dbReference>
<keyword evidence="1" id="KW-0472">Membrane</keyword>
<proteinExistence type="predicted"/>
<evidence type="ECO:0000313" key="2">
    <source>
        <dbReference type="EMBL" id="AGI70073.1"/>
    </source>
</evidence>
<sequence>MDGFLNTTLGFMTAAYEVAFDWLIDPENWVQFALLVGAYLVAVFIFEFWVNGIDDGRFKYQSHVRFAVWNTLKDAGIEIPFPQRVVEIKGGFPAGVTE</sequence>
<name>M9RE88_9RHOB</name>
<keyword evidence="3" id="KW-1185">Reference proteome</keyword>
<dbReference type="KEGG" id="oat:OAN307_c47270"/>
<reference evidence="2 3" key="1">
    <citation type="journal article" date="2013" name="PLoS ONE">
        <title>Poles Apart: Arctic and Antarctic Octadecabacter strains Share High Genome Plasticity and a New Type of Xanthorhodopsin.</title>
        <authorList>
            <person name="Vollmers J."/>
            <person name="Voget S."/>
            <person name="Dietrich S."/>
            <person name="Gollnow K."/>
            <person name="Smits M."/>
            <person name="Meyer K."/>
            <person name="Brinkhoff T."/>
            <person name="Simon M."/>
            <person name="Daniel R."/>
        </authorList>
    </citation>
    <scope>NUCLEOTIDE SEQUENCE [LARGE SCALE GENOMIC DNA]</scope>
    <source>
        <strain evidence="2 3">307</strain>
    </source>
</reference>
<keyword evidence="1" id="KW-0812">Transmembrane</keyword>
<evidence type="ECO:0000313" key="3">
    <source>
        <dbReference type="Proteomes" id="UP000005307"/>
    </source>
</evidence>
<protein>
    <submittedName>
        <fullName evidence="2">Uncharacterized protein</fullName>
    </submittedName>
</protein>
<evidence type="ECO:0000256" key="1">
    <source>
        <dbReference type="SAM" id="Phobius"/>
    </source>
</evidence>
<dbReference type="AlphaFoldDB" id="M9RE88"/>